<feature type="region of interest" description="Disordered" evidence="1">
    <location>
        <begin position="1"/>
        <end position="75"/>
    </location>
</feature>
<feature type="transmembrane region" description="Helical" evidence="2">
    <location>
        <begin position="119"/>
        <end position="136"/>
    </location>
</feature>
<comment type="caution">
    <text evidence="3">The sequence shown here is derived from an EMBL/GenBank/DDBJ whole genome shotgun (WGS) entry which is preliminary data.</text>
</comment>
<name>A0ABV3DBZ3_9ACTN</name>
<evidence type="ECO:0000256" key="2">
    <source>
        <dbReference type="SAM" id="Phobius"/>
    </source>
</evidence>
<dbReference type="EMBL" id="JBEZFP010000007">
    <property type="protein sequence ID" value="MEU8132699.1"/>
    <property type="molecule type" value="Genomic_DNA"/>
</dbReference>
<dbReference type="RefSeq" id="WP_358348951.1">
    <property type="nucleotide sequence ID" value="NZ_JBEZFP010000007.1"/>
</dbReference>
<accession>A0ABV3DBZ3</accession>
<evidence type="ECO:0008006" key="5">
    <source>
        <dbReference type="Google" id="ProtNLM"/>
    </source>
</evidence>
<gene>
    <name evidence="3" type="ORF">AB0C36_04235</name>
</gene>
<evidence type="ECO:0000313" key="3">
    <source>
        <dbReference type="EMBL" id="MEU8132699.1"/>
    </source>
</evidence>
<sequence length="142" mass="14626">MASMPPDAGRPGRPRNSVDGETPPKPRVSPETGTSTTGPSTGTGTGTSDEGTSHSTGSVIREVPKRAQETAAHTAHIAAEKAELARDRAVAAGHQIGEHTPDSVKAATGEAVSQARRRPVPVVGAVVVGALVVLWVRRSRRS</sequence>
<dbReference type="Proteomes" id="UP001551482">
    <property type="component" value="Unassembled WGS sequence"/>
</dbReference>
<evidence type="ECO:0000313" key="4">
    <source>
        <dbReference type="Proteomes" id="UP001551482"/>
    </source>
</evidence>
<reference evidence="3 4" key="1">
    <citation type="submission" date="2024-06" db="EMBL/GenBank/DDBJ databases">
        <title>The Natural Products Discovery Center: Release of the First 8490 Sequenced Strains for Exploring Actinobacteria Biosynthetic Diversity.</title>
        <authorList>
            <person name="Kalkreuter E."/>
            <person name="Kautsar S.A."/>
            <person name="Yang D."/>
            <person name="Bader C.D."/>
            <person name="Teijaro C.N."/>
            <person name="Fluegel L."/>
            <person name="Davis C.M."/>
            <person name="Simpson J.R."/>
            <person name="Lauterbach L."/>
            <person name="Steele A.D."/>
            <person name="Gui C."/>
            <person name="Meng S."/>
            <person name="Li G."/>
            <person name="Viehrig K."/>
            <person name="Ye F."/>
            <person name="Su P."/>
            <person name="Kiefer A.F."/>
            <person name="Nichols A."/>
            <person name="Cepeda A.J."/>
            <person name="Yan W."/>
            <person name="Fan B."/>
            <person name="Jiang Y."/>
            <person name="Adhikari A."/>
            <person name="Zheng C.-J."/>
            <person name="Schuster L."/>
            <person name="Cowan T.M."/>
            <person name="Smanski M.J."/>
            <person name="Chevrette M.G."/>
            <person name="De Carvalho L.P.S."/>
            <person name="Shen B."/>
        </authorList>
    </citation>
    <scope>NUCLEOTIDE SEQUENCE [LARGE SCALE GENOMIC DNA]</scope>
    <source>
        <strain evidence="3 4">NPDC048946</strain>
    </source>
</reference>
<keyword evidence="2" id="KW-0472">Membrane</keyword>
<feature type="compositionally biased region" description="Low complexity" evidence="1">
    <location>
        <begin position="29"/>
        <end position="58"/>
    </location>
</feature>
<keyword evidence="4" id="KW-1185">Reference proteome</keyword>
<organism evidence="3 4">
    <name type="scientific">Streptodolium elevatio</name>
    <dbReference type="NCBI Taxonomy" id="3157996"/>
    <lineage>
        <taxon>Bacteria</taxon>
        <taxon>Bacillati</taxon>
        <taxon>Actinomycetota</taxon>
        <taxon>Actinomycetes</taxon>
        <taxon>Kitasatosporales</taxon>
        <taxon>Streptomycetaceae</taxon>
        <taxon>Streptodolium</taxon>
    </lineage>
</organism>
<keyword evidence="2" id="KW-1133">Transmembrane helix</keyword>
<feature type="region of interest" description="Disordered" evidence="1">
    <location>
        <begin position="88"/>
        <end position="117"/>
    </location>
</feature>
<evidence type="ECO:0000256" key="1">
    <source>
        <dbReference type="SAM" id="MobiDB-lite"/>
    </source>
</evidence>
<protein>
    <recommendedName>
        <fullName evidence="5">DUF3618 domain-containing protein</fullName>
    </recommendedName>
</protein>
<proteinExistence type="predicted"/>
<keyword evidence="2" id="KW-0812">Transmembrane</keyword>